<keyword evidence="1" id="KW-0472">Membrane</keyword>
<accession>A0A5C5XFL0</accession>
<evidence type="ECO:0000256" key="1">
    <source>
        <dbReference type="SAM" id="Phobius"/>
    </source>
</evidence>
<evidence type="ECO:0000259" key="2">
    <source>
        <dbReference type="Pfam" id="PF07090"/>
    </source>
</evidence>
<dbReference type="Pfam" id="PF07090">
    <property type="entry name" value="GATase1_like"/>
    <property type="match status" value="1"/>
</dbReference>
<dbReference type="InterPro" id="IPR036465">
    <property type="entry name" value="vWFA_dom_sf"/>
</dbReference>
<organism evidence="3 4">
    <name type="scientific">Rubinisphaera italica</name>
    <dbReference type="NCBI Taxonomy" id="2527969"/>
    <lineage>
        <taxon>Bacteria</taxon>
        <taxon>Pseudomonadati</taxon>
        <taxon>Planctomycetota</taxon>
        <taxon>Planctomycetia</taxon>
        <taxon>Planctomycetales</taxon>
        <taxon>Planctomycetaceae</taxon>
        <taxon>Rubinisphaera</taxon>
    </lineage>
</organism>
<keyword evidence="1" id="KW-0812">Transmembrane</keyword>
<dbReference type="Gene3D" id="3.40.50.410">
    <property type="entry name" value="von Willebrand factor, type A domain"/>
    <property type="match status" value="1"/>
</dbReference>
<evidence type="ECO:0000313" key="3">
    <source>
        <dbReference type="EMBL" id="TWT61143.1"/>
    </source>
</evidence>
<proteinExistence type="predicted"/>
<dbReference type="EMBL" id="SJPG01000001">
    <property type="protein sequence ID" value="TWT61143.1"/>
    <property type="molecule type" value="Genomic_DNA"/>
</dbReference>
<dbReference type="SUPFAM" id="SSF52317">
    <property type="entry name" value="Class I glutamine amidotransferase-like"/>
    <property type="match status" value="1"/>
</dbReference>
<name>A0A5C5XFL0_9PLAN</name>
<feature type="transmembrane region" description="Helical" evidence="1">
    <location>
        <begin position="12"/>
        <end position="32"/>
    </location>
</feature>
<comment type="caution">
    <text evidence="3">The sequence shown here is derived from an EMBL/GenBank/DDBJ whole genome shotgun (WGS) entry which is preliminary data.</text>
</comment>
<dbReference type="InterPro" id="IPR010768">
    <property type="entry name" value="GATase1-like"/>
</dbReference>
<dbReference type="OrthoDB" id="9781333at2"/>
<protein>
    <recommendedName>
        <fullName evidence="2">Putative glutamine amidotransferase domain-containing protein</fullName>
    </recommendedName>
</protein>
<dbReference type="SUPFAM" id="SSF53300">
    <property type="entry name" value="vWA-like"/>
    <property type="match status" value="1"/>
</dbReference>
<sequence>MPEIRLQLDPIWSLPSIVIVILLAVATVWLGYRMSVGLSAGRRHLLAGVRLLTVVVLLVGMVRPQLQWISPDGEKAQVWIVADQSRSMSVNDGPGGISRREALINTLDSVKGQLDSLSDEVTLTRMDFAGNLQSVEEYTPESPGTQTAIGAVLEDAVKRHAQSPLASIFFLSDGAQRSVPPRDQDPRLAARELGELGVSVYPIPMGQAASTSAAADVAIEEIQVDPVVFVKKRVPVRVGLRWDGAGGQRLRVRLLMENRSGLKAQESGEMVPIPPSEYSNSEVIFETRFASGSEVIELSLTPELAGEYKIAATVEPIASEVQTRNNTRQTLITVRKGGLRVAYFDIFRTEIKSIRQLNASEKVQIDFQLMRSGQFAGEVKVDRKWFEPGRYDVYIIGDVPAAQMGEENLRLLAERVRDGAGLMMMGGYHTYGAGGYARSPLQNMIPVLMRDGETQPADVFNEQTQIRDDIQLIPTAAGNRHYVTRIDSVANNEQAWKDLPPLQGATRIQAKSDFVEVLATSVTGEHLIVAAETGRSRVMCLAFDQTYLWSQAGFEQAHRRFWRQAVLWLAHKELDTDQPIWVNVTPKAVDPGGRVTLEYGARDEKGQPITTAELTAKVVNTKGEERFVTGLPSDQGMVGYFDETLEPGDYFVEVATSGANATLGFPATTRFLVHDRDLELDHPVVDRALMEEIATQAGLTTDSQVVSSEGLKEFLQDYLERKPWKKGNEIASRLNLWDGWPILLIFAGLMTLEWILRKKSGLV</sequence>
<dbReference type="Proteomes" id="UP000316095">
    <property type="component" value="Unassembled WGS sequence"/>
</dbReference>
<reference evidence="3 4" key="1">
    <citation type="submission" date="2019-02" db="EMBL/GenBank/DDBJ databases">
        <title>Deep-cultivation of Planctomycetes and their phenomic and genomic characterization uncovers novel biology.</title>
        <authorList>
            <person name="Wiegand S."/>
            <person name="Jogler M."/>
            <person name="Boedeker C."/>
            <person name="Pinto D."/>
            <person name="Vollmers J."/>
            <person name="Rivas-Marin E."/>
            <person name="Kohn T."/>
            <person name="Peeters S.H."/>
            <person name="Heuer A."/>
            <person name="Rast P."/>
            <person name="Oberbeckmann S."/>
            <person name="Bunk B."/>
            <person name="Jeske O."/>
            <person name="Meyerdierks A."/>
            <person name="Storesund J.E."/>
            <person name="Kallscheuer N."/>
            <person name="Luecker S."/>
            <person name="Lage O.M."/>
            <person name="Pohl T."/>
            <person name="Merkel B.J."/>
            <person name="Hornburger P."/>
            <person name="Mueller R.-W."/>
            <person name="Bruemmer F."/>
            <person name="Labrenz M."/>
            <person name="Spormann A.M."/>
            <person name="Op Den Camp H."/>
            <person name="Overmann J."/>
            <person name="Amann R."/>
            <person name="Jetten M.S.M."/>
            <person name="Mascher T."/>
            <person name="Medema M.H."/>
            <person name="Devos D.P."/>
            <person name="Kaster A.-K."/>
            <person name="Ovreas L."/>
            <person name="Rohde M."/>
            <person name="Galperin M.Y."/>
            <person name="Jogler C."/>
        </authorList>
    </citation>
    <scope>NUCLEOTIDE SEQUENCE [LARGE SCALE GENOMIC DNA]</scope>
    <source>
        <strain evidence="3 4">Pan54</strain>
    </source>
</reference>
<feature type="domain" description="Putative glutamine amidotransferase" evidence="2">
    <location>
        <begin position="404"/>
        <end position="569"/>
    </location>
</feature>
<dbReference type="RefSeq" id="WP_146503172.1">
    <property type="nucleotide sequence ID" value="NZ_SJPG01000001.1"/>
</dbReference>
<dbReference type="PANTHER" id="PTHR37947">
    <property type="entry name" value="BLL2462 PROTEIN"/>
    <property type="match status" value="1"/>
</dbReference>
<feature type="transmembrane region" description="Helical" evidence="1">
    <location>
        <begin position="44"/>
        <end position="62"/>
    </location>
</feature>
<keyword evidence="4" id="KW-1185">Reference proteome</keyword>
<evidence type="ECO:0000313" key="4">
    <source>
        <dbReference type="Proteomes" id="UP000316095"/>
    </source>
</evidence>
<dbReference type="InterPro" id="IPR029062">
    <property type="entry name" value="Class_I_gatase-like"/>
</dbReference>
<keyword evidence="1" id="KW-1133">Transmembrane helix</keyword>
<dbReference type="Gene3D" id="3.40.50.880">
    <property type="match status" value="1"/>
</dbReference>
<dbReference type="PANTHER" id="PTHR37947:SF1">
    <property type="entry name" value="BLL2462 PROTEIN"/>
    <property type="match status" value="1"/>
</dbReference>
<gene>
    <name evidence="3" type="ORF">Pan54_18780</name>
</gene>
<dbReference type="AlphaFoldDB" id="A0A5C5XFL0"/>